<evidence type="ECO:0000256" key="1">
    <source>
        <dbReference type="SAM" id="MobiDB-lite"/>
    </source>
</evidence>
<proteinExistence type="predicted"/>
<feature type="compositionally biased region" description="Polar residues" evidence="1">
    <location>
        <begin position="186"/>
        <end position="214"/>
    </location>
</feature>
<feature type="region of interest" description="Disordered" evidence="1">
    <location>
        <begin position="135"/>
        <end position="222"/>
    </location>
</feature>
<organism evidence="2 3">
    <name type="scientific">Rhizoctonia solani</name>
    <dbReference type="NCBI Taxonomy" id="456999"/>
    <lineage>
        <taxon>Eukaryota</taxon>
        <taxon>Fungi</taxon>
        <taxon>Dikarya</taxon>
        <taxon>Basidiomycota</taxon>
        <taxon>Agaricomycotina</taxon>
        <taxon>Agaricomycetes</taxon>
        <taxon>Cantharellales</taxon>
        <taxon>Ceratobasidiaceae</taxon>
        <taxon>Rhizoctonia</taxon>
    </lineage>
</organism>
<feature type="region of interest" description="Disordered" evidence="1">
    <location>
        <begin position="274"/>
        <end position="324"/>
    </location>
</feature>
<dbReference type="EMBL" id="CAJMWW010000084">
    <property type="protein sequence ID" value="CAE6431610.1"/>
    <property type="molecule type" value="Genomic_DNA"/>
</dbReference>
<reference evidence="2" key="1">
    <citation type="submission" date="2021-01" db="EMBL/GenBank/DDBJ databases">
        <authorList>
            <person name="Kaushik A."/>
        </authorList>
    </citation>
    <scope>NUCLEOTIDE SEQUENCE</scope>
    <source>
        <strain evidence="2">AG3-T5</strain>
    </source>
</reference>
<sequence length="344" mass="36739">MLTSFQESSLHDFTGTIIKLQVNNVGLRIPEPRISKFASLNMMIEDARRANPRGDPLAIVVNGDHELASDFLNTFELLSASPVEPIDFNSKLLVSATRVSAAYGYPTLHDFCVKKLGELSFAVLNRMRSVTPFHGPIRPHTPNRAACRDATSPYPSPSIRATLQTPLRAIPTRSGAPNTAIRGQYEASTTRSKSPCSTPRLSRTPTPVASHNSIPSASPAPVTPVSAHPLIPTVSAPTTPAYGDSGIAIDVLPGYEDLGGLVLRDGMDAAWWNESNDDDIPAQPGLIQPPQAPSHSHEPSTIPGERESGASRERTASPAPTLTLLDSYTLAAPTGAEYAINVTQ</sequence>
<accession>A0A8H2XVC9</accession>
<name>A0A8H2XVC9_9AGAM</name>
<dbReference type="AlphaFoldDB" id="A0A8H2XVC9"/>
<feature type="compositionally biased region" description="Basic and acidic residues" evidence="1">
    <location>
        <begin position="304"/>
        <end position="315"/>
    </location>
</feature>
<dbReference type="Proteomes" id="UP000663841">
    <property type="component" value="Unassembled WGS sequence"/>
</dbReference>
<comment type="caution">
    <text evidence="2">The sequence shown here is derived from an EMBL/GenBank/DDBJ whole genome shotgun (WGS) entry which is preliminary data.</text>
</comment>
<gene>
    <name evidence="2" type="ORF">RDB_LOCUS66530</name>
</gene>
<evidence type="ECO:0000313" key="3">
    <source>
        <dbReference type="Proteomes" id="UP000663841"/>
    </source>
</evidence>
<evidence type="ECO:0000313" key="2">
    <source>
        <dbReference type="EMBL" id="CAE6431610.1"/>
    </source>
</evidence>
<protein>
    <submittedName>
        <fullName evidence="2">Uncharacterized protein</fullName>
    </submittedName>
</protein>